<dbReference type="EMBL" id="CAJNAQ010000002">
    <property type="protein sequence ID" value="CAE6490011.1"/>
    <property type="molecule type" value="Genomic_DNA"/>
</dbReference>
<gene>
    <name evidence="1" type="ORF">NUZ5A_20694</name>
</gene>
<evidence type="ECO:0000313" key="1">
    <source>
        <dbReference type="EMBL" id="CAE6490011.1"/>
    </source>
</evidence>
<reference evidence="1" key="1">
    <citation type="submission" date="2021-02" db="EMBL/GenBank/DDBJ databases">
        <authorList>
            <person name="Han P."/>
        </authorList>
    </citation>
    <scope>NUCLEOTIDE SEQUENCE</scope>
    <source>
        <strain evidence="1">Candidatus Nitrosotenuis uzonensis 5A</strain>
    </source>
</reference>
<evidence type="ECO:0000313" key="2">
    <source>
        <dbReference type="Proteomes" id="UP000655759"/>
    </source>
</evidence>
<organism evidence="1 2">
    <name type="scientific">Candidatus Nitrosotenuis uzonensis</name>
    <dbReference type="NCBI Taxonomy" id="1407055"/>
    <lineage>
        <taxon>Archaea</taxon>
        <taxon>Nitrososphaerota</taxon>
        <taxon>Candidatus Nitrosotenuis</taxon>
    </lineage>
</organism>
<dbReference type="Proteomes" id="UP000655759">
    <property type="component" value="Unassembled WGS sequence"/>
</dbReference>
<protein>
    <submittedName>
        <fullName evidence="1">Uncharacterized protein</fullName>
    </submittedName>
</protein>
<proteinExistence type="predicted"/>
<dbReference type="AlphaFoldDB" id="A0A812F061"/>
<comment type="caution">
    <text evidence="1">The sequence shown here is derived from an EMBL/GenBank/DDBJ whole genome shotgun (WGS) entry which is preliminary data.</text>
</comment>
<accession>A0A812F061</accession>
<name>A0A812F061_9ARCH</name>
<sequence length="233" mass="26457">MDNNIKLKNYAMDGGKMGPRLSIFETFKTKREELTGEAQRQRAIIVCLATQNNPAQCTRTAIAQKIAQESGTVWKNIYSGIFRDLDEILIPLGIVSEAGRLPLKRGPKALQEKGMPYYALTESGLLVSLSLDEIIGREKILEKFFSAAKNHDSEFEEQIMTLVRFVPRFAYSLFKAYVKAYCDGKIELLPLDKRRFLEASDETILIQKEFLESFASMPKTEKEKTLNFLKGIS</sequence>